<accession>R7WSJ1</accession>
<name>R7WSJ1_9NOCA</name>
<dbReference type="RefSeq" id="WP_010836424.1">
    <property type="nucleotide sequence ID" value="NZ_APMY01000009.1"/>
</dbReference>
<feature type="compositionally biased region" description="Low complexity" evidence="1">
    <location>
        <begin position="246"/>
        <end position="257"/>
    </location>
</feature>
<evidence type="ECO:0000256" key="2">
    <source>
        <dbReference type="SAM" id="Phobius"/>
    </source>
</evidence>
<evidence type="ECO:0000313" key="4">
    <source>
        <dbReference type="EMBL" id="EOM78266.1"/>
    </source>
</evidence>
<keyword evidence="5" id="KW-1185">Reference proteome</keyword>
<dbReference type="Proteomes" id="UP000013525">
    <property type="component" value="Unassembled WGS sequence"/>
</dbReference>
<dbReference type="OrthoDB" id="4774085at2"/>
<evidence type="ECO:0000256" key="1">
    <source>
        <dbReference type="SAM" id="MobiDB-lite"/>
    </source>
</evidence>
<feature type="transmembrane region" description="Helical" evidence="2">
    <location>
        <begin position="42"/>
        <end position="62"/>
    </location>
</feature>
<feature type="domain" description="DUF6779" evidence="3">
    <location>
        <begin position="43"/>
        <end position="150"/>
    </location>
</feature>
<evidence type="ECO:0000259" key="3">
    <source>
        <dbReference type="Pfam" id="PF20570"/>
    </source>
</evidence>
<feature type="compositionally biased region" description="Pro residues" evidence="1">
    <location>
        <begin position="202"/>
        <end position="223"/>
    </location>
</feature>
<dbReference type="EMBL" id="APMY01000009">
    <property type="protein sequence ID" value="EOM78266.1"/>
    <property type="molecule type" value="Genomic_DNA"/>
</dbReference>
<keyword evidence="2" id="KW-1133">Transmembrane helix</keyword>
<protein>
    <recommendedName>
        <fullName evidence="3">DUF6779 domain-containing protein</fullName>
    </recommendedName>
</protein>
<feature type="region of interest" description="Disordered" evidence="1">
    <location>
        <begin position="164"/>
        <end position="308"/>
    </location>
</feature>
<dbReference type="Pfam" id="PF20570">
    <property type="entry name" value="DUF6779"/>
    <property type="match status" value="1"/>
</dbReference>
<evidence type="ECO:0000313" key="5">
    <source>
        <dbReference type="Proteomes" id="UP000013525"/>
    </source>
</evidence>
<proteinExistence type="predicted"/>
<comment type="caution">
    <text evidence="4">The sequence shown here is derived from an EMBL/GenBank/DDBJ whole genome shotgun (WGS) entry which is preliminary data.</text>
</comment>
<gene>
    <name evidence="4" type="ORF">Rrhod_0351</name>
</gene>
<keyword evidence="2" id="KW-0812">Transmembrane</keyword>
<dbReference type="InterPro" id="IPR046706">
    <property type="entry name" value="DUF6779"/>
</dbReference>
<organism evidence="4 5">
    <name type="scientific">Rhodococcus rhodnii LMG 5362</name>
    <dbReference type="NCBI Taxonomy" id="1273125"/>
    <lineage>
        <taxon>Bacteria</taxon>
        <taxon>Bacillati</taxon>
        <taxon>Actinomycetota</taxon>
        <taxon>Actinomycetes</taxon>
        <taxon>Mycobacteriales</taxon>
        <taxon>Nocardiaceae</taxon>
        <taxon>Rhodococcus</taxon>
    </lineage>
</organism>
<keyword evidence="2" id="KW-0472">Membrane</keyword>
<feature type="transmembrane region" description="Helical" evidence="2">
    <location>
        <begin position="18"/>
        <end position="36"/>
    </location>
</feature>
<dbReference type="PATRIC" id="fig|1273125.3.peg.345"/>
<reference evidence="4 5" key="1">
    <citation type="journal article" date="2013" name="Genome Announc.">
        <title>Draft Genome Sequence of Rhodococcus rhodnii Strain LMG5362, a Symbiont of Rhodnius prolixus (Hemiptera, Reduviidae, Triatominae), the Principle Vector of Trypanosoma cruzi.</title>
        <authorList>
            <person name="Pachebat J.A."/>
            <person name="van Keulen G."/>
            <person name="Whitten M.M."/>
            <person name="Girdwood S."/>
            <person name="Del Sol R."/>
            <person name="Dyson P.J."/>
            <person name="Facey P.D."/>
        </authorList>
    </citation>
    <scope>NUCLEOTIDE SEQUENCE [LARGE SCALE GENOMIC DNA]</scope>
    <source>
        <strain evidence="4 5">LMG 5362</strain>
    </source>
</reference>
<sequence>MTNPGRPKPSRRRSSGQLVVAGLIGLAVVASLFVVFSDSVVLLRVGVVIGAWAAVLGAIALTKYQRESALDKAKTKDLQTVYELQLDREIAARREYELTVEQRVRREVGADASEMAALRAELAALRKSLETLYEGALPTERIALRADSTRIQEIGSRYEHAQSGLFVPGSAQRPQDDAATNGEVDDEDAPLTAETTEVPEVAPRPAPAPPPAPAPQAPAPPPAPRREPAAWTAHRAPEPEPEPVAEPESQPEPAVAETAEPDEQPRRRRRRALEDDSGAHTGGLSVAEIIANMQASDDSGGGRRRRAD</sequence>
<dbReference type="eggNOG" id="ENOG5033Y1Q">
    <property type="taxonomic scope" value="Bacteria"/>
</dbReference>
<dbReference type="AlphaFoldDB" id="R7WSJ1"/>